<dbReference type="InterPro" id="IPR014722">
    <property type="entry name" value="Rib_uL2_dom2"/>
</dbReference>
<comment type="caution">
    <text evidence="3">The sequence shown here is derived from an EMBL/GenBank/DDBJ whole genome shotgun (WGS) entry which is preliminary data.</text>
</comment>
<proteinExistence type="predicted"/>
<evidence type="ECO:0000256" key="2">
    <source>
        <dbReference type="ARBA" id="ARBA00023274"/>
    </source>
</evidence>
<dbReference type="CDD" id="cd06088">
    <property type="entry name" value="KOW_RPL14"/>
    <property type="match status" value="1"/>
</dbReference>
<dbReference type="AlphaFoldDB" id="A0A3D8GKL6"/>
<reference evidence="3 4" key="1">
    <citation type="submission" date="2018-07" db="EMBL/GenBank/DDBJ databases">
        <title>Bacillus sp. YLB-04 draft genome sequence.</title>
        <authorList>
            <person name="Yu L."/>
            <person name="Tang X."/>
        </authorList>
    </citation>
    <scope>NUCLEOTIDE SEQUENCE [LARGE SCALE GENOMIC DNA]</scope>
    <source>
        <strain evidence="3 4">YLB-04</strain>
    </source>
</reference>
<name>A0A3D8GKL6_9BACI</name>
<dbReference type="InterPro" id="IPR041985">
    <property type="entry name" value="Ribosomal_eL14_KOW"/>
</dbReference>
<dbReference type="GO" id="GO:0005840">
    <property type="term" value="C:ribosome"/>
    <property type="evidence" value="ECO:0007669"/>
    <property type="project" value="UniProtKB-KW"/>
</dbReference>
<evidence type="ECO:0000313" key="3">
    <source>
        <dbReference type="EMBL" id="RDU34958.1"/>
    </source>
</evidence>
<dbReference type="EMBL" id="QNQT01000016">
    <property type="protein sequence ID" value="RDU34958.1"/>
    <property type="molecule type" value="Genomic_DNA"/>
</dbReference>
<evidence type="ECO:0000313" key="4">
    <source>
        <dbReference type="Proteomes" id="UP000257144"/>
    </source>
</evidence>
<keyword evidence="4" id="KW-1185">Reference proteome</keyword>
<sequence length="102" mass="11225">MPGPVPGQIALVKSGRGAGLYVIIIKLADEHSVLVADGGKLKNTRPKRKNIRHLQLVDRIAPEVYDSIIETGSVTNGKLRFALTRFLNERLTDEEKGDEFDG</sequence>
<dbReference type="InterPro" id="IPR008991">
    <property type="entry name" value="Translation_prot_SH3-like_sf"/>
</dbReference>
<accession>A0A3D8GKL6</accession>
<dbReference type="Proteomes" id="UP000257144">
    <property type="component" value="Unassembled WGS sequence"/>
</dbReference>
<keyword evidence="1" id="KW-0689">Ribosomal protein</keyword>
<dbReference type="OrthoDB" id="5244at2"/>
<dbReference type="SUPFAM" id="SSF50104">
    <property type="entry name" value="Translation proteins SH3-like domain"/>
    <property type="match status" value="1"/>
</dbReference>
<keyword evidence="2" id="KW-0687">Ribonucleoprotein</keyword>
<protein>
    <submittedName>
        <fullName evidence="3">RNA-binding protein</fullName>
    </submittedName>
</protein>
<dbReference type="Gene3D" id="2.30.30.30">
    <property type="match status" value="1"/>
</dbReference>
<evidence type="ECO:0000256" key="1">
    <source>
        <dbReference type="ARBA" id="ARBA00022980"/>
    </source>
</evidence>
<gene>
    <name evidence="3" type="ORF">DRW41_20950</name>
</gene>
<organism evidence="3 4">
    <name type="scientific">Neobacillus piezotolerans</name>
    <dbReference type="NCBI Taxonomy" id="2259171"/>
    <lineage>
        <taxon>Bacteria</taxon>
        <taxon>Bacillati</taxon>
        <taxon>Bacillota</taxon>
        <taxon>Bacilli</taxon>
        <taxon>Bacillales</taxon>
        <taxon>Bacillaceae</taxon>
        <taxon>Neobacillus</taxon>
    </lineage>
</organism>
<dbReference type="GO" id="GO:1990904">
    <property type="term" value="C:ribonucleoprotein complex"/>
    <property type="evidence" value="ECO:0007669"/>
    <property type="project" value="UniProtKB-KW"/>
</dbReference>